<keyword evidence="4" id="KW-0812">Transmembrane</keyword>
<dbReference type="PANTHER" id="PTHR43065">
    <property type="entry name" value="SENSOR HISTIDINE KINASE"/>
    <property type="match status" value="1"/>
</dbReference>
<evidence type="ECO:0000256" key="1">
    <source>
        <dbReference type="ARBA" id="ARBA00000085"/>
    </source>
</evidence>
<dbReference type="EC" id="2.7.13.3" evidence="2"/>
<dbReference type="Pfam" id="PF00512">
    <property type="entry name" value="HisKA"/>
    <property type="match status" value="1"/>
</dbReference>
<dbReference type="Gene3D" id="1.10.287.130">
    <property type="match status" value="1"/>
</dbReference>
<dbReference type="InterPro" id="IPR033414">
    <property type="entry name" value="Sensor_dom"/>
</dbReference>
<dbReference type="PROSITE" id="PS50109">
    <property type="entry name" value="HIS_KIN"/>
    <property type="match status" value="1"/>
</dbReference>
<dbReference type="EMBL" id="LUKF01000001">
    <property type="protein sequence ID" value="KYG70920.1"/>
    <property type="molecule type" value="Genomic_DNA"/>
</dbReference>
<dbReference type="SMART" id="SM00387">
    <property type="entry name" value="HATPase_c"/>
    <property type="match status" value="1"/>
</dbReference>
<keyword evidence="3" id="KW-0597">Phosphoprotein</keyword>
<gene>
    <name evidence="6" type="ORF">AZI85_01850</name>
</gene>
<dbReference type="Proteomes" id="UP000075391">
    <property type="component" value="Unassembled WGS sequence"/>
</dbReference>
<dbReference type="PANTHER" id="PTHR43065:SF42">
    <property type="entry name" value="TWO-COMPONENT SENSOR PPRA"/>
    <property type="match status" value="1"/>
</dbReference>
<dbReference type="InterPro" id="IPR003594">
    <property type="entry name" value="HATPase_dom"/>
</dbReference>
<evidence type="ECO:0000256" key="3">
    <source>
        <dbReference type="ARBA" id="ARBA00022553"/>
    </source>
</evidence>
<sequence>MFDKCSVTPRDSRRWFRRNSLSLKLLIATWAVSSFATLILTAFQLIMDYQRDFDKLQNNFVIIKNSYLDSMAEHLWSYDTRLLEIQLDGLSRLQGVSYLRLVADNKTIYESGKTEPTEENHKRFDIYHKNTNEILGTLDVELDVRSLRQKYFEEAFLIFIRQAAKTLVVVFCLYFIFNRILVVHIQHIADYLKGIGLRDKRSLELKRRSHQGEDELDVLVDSINQFRTERLAANEKLETLNVALEQKVTDRTRQLTTKNESLEKAMLQIKRMQATLVAQERLASLGSLTASVAHEIRNPLNFVLNFSELLTDSENLDEVKEVSRVILKHSQRIDQIVRSMQILSGYDSDVLETTDINEVVKHAYQDTVSNRALGSAYVPSKVNYRLADSIMVPVYATSLLRALTNVIDNAIHALEKKALTNKNFEPELTLATAIRGDMVEIIVRDNGVGIPAILGEKIFDPFLTTKSAGEGAGLGLTVAFNIAQKHGGTLRYTSEFGQWTEFVMAIPLVHERLT</sequence>
<dbReference type="SUPFAM" id="SSF47384">
    <property type="entry name" value="Homodimeric domain of signal transducing histidine kinase"/>
    <property type="match status" value="1"/>
</dbReference>
<reference evidence="6 7" key="1">
    <citation type="submission" date="2016-03" db="EMBL/GenBank/DDBJ databases">
        <authorList>
            <person name="Ploux O."/>
        </authorList>
    </citation>
    <scope>NUCLEOTIDE SEQUENCE [LARGE SCALE GENOMIC DNA]</scope>
    <source>
        <strain evidence="6 7">BER2</strain>
    </source>
</reference>
<dbReference type="OrthoDB" id="5287368at2"/>
<keyword evidence="4" id="KW-1133">Transmembrane helix</keyword>
<dbReference type="Pfam" id="PF02518">
    <property type="entry name" value="HATPase_c"/>
    <property type="match status" value="1"/>
</dbReference>
<feature type="domain" description="Histidine kinase" evidence="5">
    <location>
        <begin position="291"/>
        <end position="510"/>
    </location>
</feature>
<protein>
    <recommendedName>
        <fullName evidence="2">histidine kinase</fullName>
        <ecNumber evidence="2">2.7.13.3</ecNumber>
    </recommendedName>
</protein>
<comment type="caution">
    <text evidence="6">The sequence shown here is derived from an EMBL/GenBank/DDBJ whole genome shotgun (WGS) entry which is preliminary data.</text>
</comment>
<dbReference type="AlphaFoldDB" id="A0A150WWN0"/>
<comment type="catalytic activity">
    <reaction evidence="1">
        <text>ATP + protein L-histidine = ADP + protein N-phospho-L-histidine.</text>
        <dbReference type="EC" id="2.7.13.3"/>
    </reaction>
</comment>
<dbReference type="InterPro" id="IPR036890">
    <property type="entry name" value="HATPase_C_sf"/>
</dbReference>
<dbReference type="SMART" id="SM00388">
    <property type="entry name" value="HisKA"/>
    <property type="match status" value="1"/>
</dbReference>
<dbReference type="CDD" id="cd00082">
    <property type="entry name" value="HisKA"/>
    <property type="match status" value="1"/>
</dbReference>
<dbReference type="Pfam" id="PF17149">
    <property type="entry name" value="CHASE5"/>
    <property type="match status" value="1"/>
</dbReference>
<feature type="transmembrane region" description="Helical" evidence="4">
    <location>
        <begin position="25"/>
        <end position="46"/>
    </location>
</feature>
<organism evidence="6 7">
    <name type="scientific">Bdellovibrio bacteriovorus</name>
    <dbReference type="NCBI Taxonomy" id="959"/>
    <lineage>
        <taxon>Bacteria</taxon>
        <taxon>Pseudomonadati</taxon>
        <taxon>Bdellovibrionota</taxon>
        <taxon>Bdellovibrionia</taxon>
        <taxon>Bdellovibrionales</taxon>
        <taxon>Pseudobdellovibrionaceae</taxon>
        <taxon>Bdellovibrio</taxon>
    </lineage>
</organism>
<keyword evidence="4" id="KW-0472">Membrane</keyword>
<dbReference type="GO" id="GO:0000155">
    <property type="term" value="F:phosphorelay sensor kinase activity"/>
    <property type="evidence" value="ECO:0007669"/>
    <property type="project" value="InterPro"/>
</dbReference>
<evidence type="ECO:0000259" key="5">
    <source>
        <dbReference type="PROSITE" id="PS50109"/>
    </source>
</evidence>
<evidence type="ECO:0000313" key="6">
    <source>
        <dbReference type="EMBL" id="KYG70920.1"/>
    </source>
</evidence>
<dbReference type="SUPFAM" id="SSF55874">
    <property type="entry name" value="ATPase domain of HSP90 chaperone/DNA topoisomerase II/histidine kinase"/>
    <property type="match status" value="1"/>
</dbReference>
<evidence type="ECO:0000256" key="2">
    <source>
        <dbReference type="ARBA" id="ARBA00012438"/>
    </source>
</evidence>
<dbReference type="InterPro" id="IPR004358">
    <property type="entry name" value="Sig_transdc_His_kin-like_C"/>
</dbReference>
<dbReference type="InterPro" id="IPR003661">
    <property type="entry name" value="HisK_dim/P_dom"/>
</dbReference>
<accession>A0A150WWN0</accession>
<proteinExistence type="predicted"/>
<dbReference type="InterPro" id="IPR005467">
    <property type="entry name" value="His_kinase_dom"/>
</dbReference>
<evidence type="ECO:0000256" key="4">
    <source>
        <dbReference type="SAM" id="Phobius"/>
    </source>
</evidence>
<keyword evidence="6" id="KW-0723">Serine/threonine-protein kinase</keyword>
<evidence type="ECO:0000313" key="7">
    <source>
        <dbReference type="Proteomes" id="UP000075391"/>
    </source>
</evidence>
<dbReference type="Gene3D" id="3.30.565.10">
    <property type="entry name" value="Histidine kinase-like ATPase, C-terminal domain"/>
    <property type="match status" value="1"/>
</dbReference>
<dbReference type="InterPro" id="IPR036097">
    <property type="entry name" value="HisK_dim/P_sf"/>
</dbReference>
<keyword evidence="6" id="KW-0418">Kinase</keyword>
<name>A0A150WWN0_BDEBC</name>
<keyword evidence="6" id="KW-0808">Transferase</keyword>
<dbReference type="GO" id="GO:0004674">
    <property type="term" value="F:protein serine/threonine kinase activity"/>
    <property type="evidence" value="ECO:0007669"/>
    <property type="project" value="UniProtKB-KW"/>
</dbReference>
<dbReference type="PRINTS" id="PR00344">
    <property type="entry name" value="BCTRLSENSOR"/>
</dbReference>